<protein>
    <submittedName>
        <fullName evidence="2">Uncharacterized protein</fullName>
    </submittedName>
</protein>
<comment type="caution">
    <text evidence="2">The sequence shown here is derived from an EMBL/GenBank/DDBJ whole genome shotgun (WGS) entry which is preliminary data.</text>
</comment>
<evidence type="ECO:0000313" key="2">
    <source>
        <dbReference type="EMBL" id="CAF4275048.1"/>
    </source>
</evidence>
<name>A0A8S2T908_9BILA</name>
<gene>
    <name evidence="1" type="ORF">BYL167_LOCUS22403</name>
    <name evidence="3" type="ORF">GIL414_LOCUS25503</name>
    <name evidence="2" type="ORF">SMN809_LOCUS25002</name>
</gene>
<dbReference type="Proteomes" id="UP000681967">
    <property type="component" value="Unassembled WGS sequence"/>
</dbReference>
<evidence type="ECO:0000313" key="3">
    <source>
        <dbReference type="EMBL" id="CAF4293266.1"/>
    </source>
</evidence>
<organism evidence="2 4">
    <name type="scientific">Rotaria magnacalcarata</name>
    <dbReference type="NCBI Taxonomy" id="392030"/>
    <lineage>
        <taxon>Eukaryota</taxon>
        <taxon>Metazoa</taxon>
        <taxon>Spiralia</taxon>
        <taxon>Gnathifera</taxon>
        <taxon>Rotifera</taxon>
        <taxon>Eurotatoria</taxon>
        <taxon>Bdelloidea</taxon>
        <taxon>Philodinida</taxon>
        <taxon>Philodinidae</taxon>
        <taxon>Rotaria</taxon>
    </lineage>
</organism>
<evidence type="ECO:0000313" key="1">
    <source>
        <dbReference type="EMBL" id="CAF4171121.1"/>
    </source>
</evidence>
<accession>A0A8S2T908</accession>
<dbReference type="EMBL" id="CAJOBJ010034751">
    <property type="protein sequence ID" value="CAF4293266.1"/>
    <property type="molecule type" value="Genomic_DNA"/>
</dbReference>
<dbReference type="EMBL" id="CAJOBI010031490">
    <property type="protein sequence ID" value="CAF4275048.1"/>
    <property type="molecule type" value="Genomic_DNA"/>
</dbReference>
<dbReference type="Proteomes" id="UP000676336">
    <property type="component" value="Unassembled WGS sequence"/>
</dbReference>
<reference evidence="2" key="1">
    <citation type="submission" date="2021-02" db="EMBL/GenBank/DDBJ databases">
        <authorList>
            <person name="Nowell W R."/>
        </authorList>
    </citation>
    <scope>NUCLEOTIDE SEQUENCE</scope>
</reference>
<dbReference type="Proteomes" id="UP000681720">
    <property type="component" value="Unassembled WGS sequence"/>
</dbReference>
<dbReference type="EMBL" id="CAJOBH010012748">
    <property type="protein sequence ID" value="CAF4171121.1"/>
    <property type="molecule type" value="Genomic_DNA"/>
</dbReference>
<proteinExistence type="predicted"/>
<sequence length="24" mass="2773">MVFGDDNDVFINGGIEWSVLEFLR</sequence>
<evidence type="ECO:0000313" key="4">
    <source>
        <dbReference type="Proteomes" id="UP000676336"/>
    </source>
</evidence>
<dbReference type="AlphaFoldDB" id="A0A8S2T908"/>
<feature type="non-terminal residue" evidence="2">
    <location>
        <position position="24"/>
    </location>
</feature>